<dbReference type="InterPro" id="IPR036056">
    <property type="entry name" value="Fibrinogen-like_C"/>
</dbReference>
<evidence type="ECO:0000259" key="1">
    <source>
        <dbReference type="PROSITE" id="PS51406"/>
    </source>
</evidence>
<dbReference type="eggNOG" id="KOG2579">
    <property type="taxonomic scope" value="Eukaryota"/>
</dbReference>
<dbReference type="OrthoDB" id="6145874at2759"/>
<evidence type="ECO:0000313" key="3">
    <source>
        <dbReference type="Proteomes" id="UP000001070"/>
    </source>
</evidence>
<sequence length="484" mass="56033">MATGMALEMEMEMAMELAMEQEKMKNANIFHEYVRDHKIIIYGTKREDQWSNGAMEQRSRGASSGQLELNRQSELQNRQIDLLNELKSEFKESATKQIRQSELQNDVINKLNQLNEKFSKVTDLESKIDLSRSEQNRQIDLLNELKGEFEELATKQIRQSELQNDVINKLNQLNEKFSKVTDLESKIDLSRSEQNRQIDLLTELRGEFEELATKQIRQNDSLNDVMVKNNDFNEKLNNITSLESKIDINISERRMQSQLLNKMMGKLNELSEKFDKSISLQPIQYPKSCAEAAAGSRRSNVYQIVVPSYSQYPFIVSCDEKTQGGGWTTVLRRQDGSVDFFLFWEDYKKGFGTLTGEFFIGLQKLHFMTKAADQELLITMEDSIGQRRFAMYDRFVIGGEEEAYKLTTLGKYSGDAGDSLRVHVGQKFSTRDRDNDTDDNGSCAEMFTGAWWYYRCHHSNLMGTYNETTFGKGIIWEHFKVILE</sequence>
<dbReference type="PhylomeDB" id="B4JWJ4"/>
<dbReference type="GO" id="GO:0005615">
    <property type="term" value="C:extracellular space"/>
    <property type="evidence" value="ECO:0007669"/>
    <property type="project" value="TreeGrafter"/>
</dbReference>
<gene>
    <name evidence="2" type="primary">Dgri\GH22728</name>
    <name evidence="2" type="ORF">Dgri_GH22728</name>
</gene>
<proteinExistence type="predicted"/>
<dbReference type="HOGENOM" id="CLU_564152_0_0_1"/>
<dbReference type="Pfam" id="PF00147">
    <property type="entry name" value="Fibrinogen_C"/>
    <property type="match status" value="1"/>
</dbReference>
<protein>
    <submittedName>
        <fullName evidence="2">GH22728</fullName>
    </submittedName>
</protein>
<dbReference type="SMART" id="SM00186">
    <property type="entry name" value="FBG"/>
    <property type="match status" value="1"/>
</dbReference>
<dbReference type="STRING" id="7222.B4JWJ4"/>
<evidence type="ECO:0000313" key="2">
    <source>
        <dbReference type="EMBL" id="EDV98332.1"/>
    </source>
</evidence>
<dbReference type="SMR" id="B4JWJ4"/>
<dbReference type="EMBL" id="CH916375">
    <property type="protein sequence ID" value="EDV98332.1"/>
    <property type="molecule type" value="Genomic_DNA"/>
</dbReference>
<dbReference type="OMA" id="NANIFHE"/>
<keyword evidence="3" id="KW-1185">Reference proteome</keyword>
<dbReference type="Proteomes" id="UP000001070">
    <property type="component" value="Unassembled WGS sequence"/>
</dbReference>
<dbReference type="SUPFAM" id="SSF56496">
    <property type="entry name" value="Fibrinogen C-terminal domain-like"/>
    <property type="match status" value="1"/>
</dbReference>
<reference evidence="2 3" key="1">
    <citation type="journal article" date="2007" name="Nature">
        <title>Evolution of genes and genomes on the Drosophila phylogeny.</title>
        <authorList>
            <consortium name="Drosophila 12 Genomes Consortium"/>
            <person name="Clark A.G."/>
            <person name="Eisen M.B."/>
            <person name="Smith D.R."/>
            <person name="Bergman C.M."/>
            <person name="Oliver B."/>
            <person name="Markow T.A."/>
            <person name="Kaufman T.C."/>
            <person name="Kellis M."/>
            <person name="Gelbart W."/>
            <person name="Iyer V.N."/>
            <person name="Pollard D.A."/>
            <person name="Sackton T.B."/>
            <person name="Larracuente A.M."/>
            <person name="Singh N.D."/>
            <person name="Abad J.P."/>
            <person name="Abt D.N."/>
            <person name="Adryan B."/>
            <person name="Aguade M."/>
            <person name="Akashi H."/>
            <person name="Anderson W.W."/>
            <person name="Aquadro C.F."/>
            <person name="Ardell D.H."/>
            <person name="Arguello R."/>
            <person name="Artieri C.G."/>
            <person name="Barbash D.A."/>
            <person name="Barker D."/>
            <person name="Barsanti P."/>
            <person name="Batterham P."/>
            <person name="Batzoglou S."/>
            <person name="Begun D."/>
            <person name="Bhutkar A."/>
            <person name="Blanco E."/>
            <person name="Bosak S.A."/>
            <person name="Bradley R.K."/>
            <person name="Brand A.D."/>
            <person name="Brent M.R."/>
            <person name="Brooks A.N."/>
            <person name="Brown R.H."/>
            <person name="Butlin R.K."/>
            <person name="Caggese C."/>
            <person name="Calvi B.R."/>
            <person name="Bernardo de Carvalho A."/>
            <person name="Caspi A."/>
            <person name="Castrezana S."/>
            <person name="Celniker S.E."/>
            <person name="Chang J.L."/>
            <person name="Chapple C."/>
            <person name="Chatterji S."/>
            <person name="Chinwalla A."/>
            <person name="Civetta A."/>
            <person name="Clifton S.W."/>
            <person name="Comeron J.M."/>
            <person name="Costello J.C."/>
            <person name="Coyne J.A."/>
            <person name="Daub J."/>
            <person name="David R.G."/>
            <person name="Delcher A.L."/>
            <person name="Delehaunty K."/>
            <person name="Do C.B."/>
            <person name="Ebling H."/>
            <person name="Edwards K."/>
            <person name="Eickbush T."/>
            <person name="Evans J.D."/>
            <person name="Filipski A."/>
            <person name="Findeiss S."/>
            <person name="Freyhult E."/>
            <person name="Fulton L."/>
            <person name="Fulton R."/>
            <person name="Garcia A.C."/>
            <person name="Gardiner A."/>
            <person name="Garfield D.A."/>
            <person name="Garvin B.E."/>
            <person name="Gibson G."/>
            <person name="Gilbert D."/>
            <person name="Gnerre S."/>
            <person name="Godfrey J."/>
            <person name="Good R."/>
            <person name="Gotea V."/>
            <person name="Gravely B."/>
            <person name="Greenberg A.J."/>
            <person name="Griffiths-Jones S."/>
            <person name="Gross S."/>
            <person name="Guigo R."/>
            <person name="Gustafson E.A."/>
            <person name="Haerty W."/>
            <person name="Hahn M.W."/>
            <person name="Halligan D.L."/>
            <person name="Halpern A.L."/>
            <person name="Halter G.M."/>
            <person name="Han M.V."/>
            <person name="Heger A."/>
            <person name="Hillier L."/>
            <person name="Hinrichs A.S."/>
            <person name="Holmes I."/>
            <person name="Hoskins R.A."/>
            <person name="Hubisz M.J."/>
            <person name="Hultmark D."/>
            <person name="Huntley M.A."/>
            <person name="Jaffe D.B."/>
            <person name="Jagadeeshan S."/>
            <person name="Jeck W.R."/>
            <person name="Johnson J."/>
            <person name="Jones C.D."/>
            <person name="Jordan W.C."/>
            <person name="Karpen G.H."/>
            <person name="Kataoka E."/>
            <person name="Keightley P.D."/>
            <person name="Kheradpour P."/>
            <person name="Kirkness E.F."/>
            <person name="Koerich L.B."/>
            <person name="Kristiansen K."/>
            <person name="Kudrna D."/>
            <person name="Kulathinal R.J."/>
            <person name="Kumar S."/>
            <person name="Kwok R."/>
            <person name="Lander E."/>
            <person name="Langley C.H."/>
            <person name="Lapoint R."/>
            <person name="Lazzaro B.P."/>
            <person name="Lee S.J."/>
            <person name="Levesque L."/>
            <person name="Li R."/>
            <person name="Lin C.F."/>
            <person name="Lin M.F."/>
            <person name="Lindblad-Toh K."/>
            <person name="Llopart A."/>
            <person name="Long M."/>
            <person name="Low L."/>
            <person name="Lozovsky E."/>
            <person name="Lu J."/>
            <person name="Luo M."/>
            <person name="Machado C.A."/>
            <person name="Makalowski W."/>
            <person name="Marzo M."/>
            <person name="Matsuda M."/>
            <person name="Matzkin L."/>
            <person name="McAllister B."/>
            <person name="McBride C.S."/>
            <person name="McKernan B."/>
            <person name="McKernan K."/>
            <person name="Mendez-Lago M."/>
            <person name="Minx P."/>
            <person name="Mollenhauer M.U."/>
            <person name="Montooth K."/>
            <person name="Mount S.M."/>
            <person name="Mu X."/>
            <person name="Myers E."/>
            <person name="Negre B."/>
            <person name="Newfeld S."/>
            <person name="Nielsen R."/>
            <person name="Noor M.A."/>
            <person name="O'Grady P."/>
            <person name="Pachter L."/>
            <person name="Papaceit M."/>
            <person name="Parisi M.J."/>
            <person name="Parisi M."/>
            <person name="Parts L."/>
            <person name="Pedersen J.S."/>
            <person name="Pesole G."/>
            <person name="Phillippy A.M."/>
            <person name="Ponting C.P."/>
            <person name="Pop M."/>
            <person name="Porcelli D."/>
            <person name="Powell J.R."/>
            <person name="Prohaska S."/>
            <person name="Pruitt K."/>
            <person name="Puig M."/>
            <person name="Quesneville H."/>
            <person name="Ram K.R."/>
            <person name="Rand D."/>
            <person name="Rasmussen M.D."/>
            <person name="Reed L.K."/>
            <person name="Reenan R."/>
            <person name="Reily A."/>
            <person name="Remington K.A."/>
            <person name="Rieger T.T."/>
            <person name="Ritchie M.G."/>
            <person name="Robin C."/>
            <person name="Rogers Y.H."/>
            <person name="Rohde C."/>
            <person name="Rozas J."/>
            <person name="Rubenfield M.J."/>
            <person name="Ruiz A."/>
            <person name="Russo S."/>
            <person name="Salzberg S.L."/>
            <person name="Sanchez-Gracia A."/>
            <person name="Saranga D.J."/>
            <person name="Sato H."/>
            <person name="Schaeffer S.W."/>
            <person name="Schatz M.C."/>
            <person name="Schlenke T."/>
            <person name="Schwartz R."/>
            <person name="Segarra C."/>
            <person name="Singh R.S."/>
            <person name="Sirot L."/>
            <person name="Sirota M."/>
            <person name="Sisneros N.B."/>
            <person name="Smith C.D."/>
            <person name="Smith T.F."/>
            <person name="Spieth J."/>
            <person name="Stage D.E."/>
            <person name="Stark A."/>
            <person name="Stephan W."/>
            <person name="Strausberg R.L."/>
            <person name="Strempel S."/>
            <person name="Sturgill D."/>
            <person name="Sutton G."/>
            <person name="Sutton G.G."/>
            <person name="Tao W."/>
            <person name="Teichmann S."/>
            <person name="Tobari Y.N."/>
            <person name="Tomimura Y."/>
            <person name="Tsolas J.M."/>
            <person name="Valente V.L."/>
            <person name="Venter E."/>
            <person name="Venter J.C."/>
            <person name="Vicario S."/>
            <person name="Vieira F.G."/>
            <person name="Vilella A.J."/>
            <person name="Villasante A."/>
            <person name="Walenz B."/>
            <person name="Wang J."/>
            <person name="Wasserman M."/>
            <person name="Watts T."/>
            <person name="Wilson D."/>
            <person name="Wilson R.K."/>
            <person name="Wing R.A."/>
            <person name="Wolfner M.F."/>
            <person name="Wong A."/>
            <person name="Wong G.K."/>
            <person name="Wu C.I."/>
            <person name="Wu G."/>
            <person name="Yamamoto D."/>
            <person name="Yang H.P."/>
            <person name="Yang S.P."/>
            <person name="Yorke J.A."/>
            <person name="Yoshida K."/>
            <person name="Zdobnov E."/>
            <person name="Zhang P."/>
            <person name="Zhang Y."/>
            <person name="Zimin A.V."/>
            <person name="Baldwin J."/>
            <person name="Abdouelleil A."/>
            <person name="Abdulkadir J."/>
            <person name="Abebe A."/>
            <person name="Abera B."/>
            <person name="Abreu J."/>
            <person name="Acer S.C."/>
            <person name="Aftuck L."/>
            <person name="Alexander A."/>
            <person name="An P."/>
            <person name="Anderson E."/>
            <person name="Anderson S."/>
            <person name="Arachi H."/>
            <person name="Azer M."/>
            <person name="Bachantsang P."/>
            <person name="Barry A."/>
            <person name="Bayul T."/>
            <person name="Berlin A."/>
            <person name="Bessette D."/>
            <person name="Bloom T."/>
            <person name="Blye J."/>
            <person name="Boguslavskiy L."/>
            <person name="Bonnet C."/>
            <person name="Boukhgalter B."/>
            <person name="Bourzgui I."/>
            <person name="Brown A."/>
            <person name="Cahill P."/>
            <person name="Channer S."/>
            <person name="Cheshatsang Y."/>
            <person name="Chuda L."/>
            <person name="Citroen M."/>
            <person name="Collymore A."/>
            <person name="Cooke P."/>
            <person name="Costello M."/>
            <person name="D'Aco K."/>
            <person name="Daza R."/>
            <person name="De Haan G."/>
            <person name="DeGray S."/>
            <person name="DeMaso C."/>
            <person name="Dhargay N."/>
            <person name="Dooley K."/>
            <person name="Dooley E."/>
            <person name="Doricent M."/>
            <person name="Dorje P."/>
            <person name="Dorjee K."/>
            <person name="Dupes A."/>
            <person name="Elong R."/>
            <person name="Falk J."/>
            <person name="Farina A."/>
            <person name="Faro S."/>
            <person name="Ferguson D."/>
            <person name="Fisher S."/>
            <person name="Foley C.D."/>
            <person name="Franke A."/>
            <person name="Friedrich D."/>
            <person name="Gadbois L."/>
            <person name="Gearin G."/>
            <person name="Gearin C.R."/>
            <person name="Giannoukos G."/>
            <person name="Goode T."/>
            <person name="Graham J."/>
            <person name="Grandbois E."/>
            <person name="Grewal S."/>
            <person name="Gyaltsen K."/>
            <person name="Hafez N."/>
            <person name="Hagos B."/>
            <person name="Hall J."/>
            <person name="Henson C."/>
            <person name="Hollinger A."/>
            <person name="Honan T."/>
            <person name="Huard M.D."/>
            <person name="Hughes L."/>
            <person name="Hurhula B."/>
            <person name="Husby M.E."/>
            <person name="Kamat A."/>
            <person name="Kanga B."/>
            <person name="Kashin S."/>
            <person name="Khazanovich D."/>
            <person name="Kisner P."/>
            <person name="Lance K."/>
            <person name="Lara M."/>
            <person name="Lee W."/>
            <person name="Lennon N."/>
            <person name="Letendre F."/>
            <person name="LeVine R."/>
            <person name="Lipovsky A."/>
            <person name="Liu X."/>
            <person name="Liu J."/>
            <person name="Liu S."/>
            <person name="Lokyitsang T."/>
            <person name="Lokyitsang Y."/>
            <person name="Lubonja R."/>
            <person name="Lui A."/>
            <person name="MacDonald P."/>
            <person name="Magnisalis V."/>
            <person name="Maru K."/>
            <person name="Matthews C."/>
            <person name="McCusker W."/>
            <person name="McDonough S."/>
            <person name="Mehta T."/>
            <person name="Meldrim J."/>
            <person name="Meneus L."/>
            <person name="Mihai O."/>
            <person name="Mihalev A."/>
            <person name="Mihova T."/>
            <person name="Mittelman R."/>
            <person name="Mlenga V."/>
            <person name="Montmayeur A."/>
            <person name="Mulrain L."/>
            <person name="Navidi A."/>
            <person name="Naylor J."/>
            <person name="Negash T."/>
            <person name="Nguyen T."/>
            <person name="Nguyen N."/>
            <person name="Nicol R."/>
            <person name="Norbu C."/>
            <person name="Norbu N."/>
            <person name="Novod N."/>
            <person name="O'Neill B."/>
            <person name="Osman S."/>
            <person name="Markiewicz E."/>
            <person name="Oyono O.L."/>
            <person name="Patti C."/>
            <person name="Phunkhang P."/>
            <person name="Pierre F."/>
            <person name="Priest M."/>
            <person name="Raghuraman S."/>
            <person name="Rege F."/>
            <person name="Reyes R."/>
            <person name="Rise C."/>
            <person name="Rogov P."/>
            <person name="Ross K."/>
            <person name="Ryan E."/>
            <person name="Settipalli S."/>
            <person name="Shea T."/>
            <person name="Sherpa N."/>
            <person name="Shi L."/>
            <person name="Shih D."/>
            <person name="Sparrow T."/>
            <person name="Spaulding J."/>
            <person name="Stalker J."/>
            <person name="Stange-Thomann N."/>
            <person name="Stavropoulos S."/>
            <person name="Stone C."/>
            <person name="Strader C."/>
            <person name="Tesfaye S."/>
            <person name="Thomson T."/>
            <person name="Thoulutsang Y."/>
            <person name="Thoulutsang D."/>
            <person name="Topham K."/>
            <person name="Topping I."/>
            <person name="Tsamla T."/>
            <person name="Vassiliev H."/>
            <person name="Vo A."/>
            <person name="Wangchuk T."/>
            <person name="Wangdi T."/>
            <person name="Weiand M."/>
            <person name="Wilkinson J."/>
            <person name="Wilson A."/>
            <person name="Yadav S."/>
            <person name="Young G."/>
            <person name="Yu Q."/>
            <person name="Zembek L."/>
            <person name="Zhong D."/>
            <person name="Zimmer A."/>
            <person name="Zwirko Z."/>
            <person name="Jaffe D.B."/>
            <person name="Alvarez P."/>
            <person name="Brockman W."/>
            <person name="Butler J."/>
            <person name="Chin C."/>
            <person name="Gnerre S."/>
            <person name="Grabherr M."/>
            <person name="Kleber M."/>
            <person name="Mauceli E."/>
            <person name="MacCallum I."/>
        </authorList>
    </citation>
    <scope>NUCLEOTIDE SEQUENCE [LARGE SCALE GENOMIC DNA]</scope>
    <source>
        <strain evidence="3">Tucson 15287-2541.00</strain>
    </source>
</reference>
<dbReference type="Gene3D" id="3.90.215.10">
    <property type="entry name" value="Gamma Fibrinogen, chain A, domain 1"/>
    <property type="match status" value="1"/>
</dbReference>
<name>B4JWJ4_DROGR</name>
<dbReference type="PROSITE" id="PS51406">
    <property type="entry name" value="FIBRINOGEN_C_2"/>
    <property type="match status" value="1"/>
</dbReference>
<accession>B4JWJ4</accession>
<organism evidence="3">
    <name type="scientific">Drosophila grimshawi</name>
    <name type="common">Hawaiian fruit fly</name>
    <name type="synonym">Idiomyia grimshawi</name>
    <dbReference type="NCBI Taxonomy" id="7222"/>
    <lineage>
        <taxon>Eukaryota</taxon>
        <taxon>Metazoa</taxon>
        <taxon>Ecdysozoa</taxon>
        <taxon>Arthropoda</taxon>
        <taxon>Hexapoda</taxon>
        <taxon>Insecta</taxon>
        <taxon>Pterygota</taxon>
        <taxon>Neoptera</taxon>
        <taxon>Endopterygota</taxon>
        <taxon>Diptera</taxon>
        <taxon>Brachycera</taxon>
        <taxon>Muscomorpha</taxon>
        <taxon>Ephydroidea</taxon>
        <taxon>Drosophilidae</taxon>
        <taxon>Drosophila</taxon>
        <taxon>Hawaiian Drosophila</taxon>
    </lineage>
</organism>
<dbReference type="PANTHER" id="PTHR19143:SF327">
    <property type="entry name" value="FI21813P1-RELATED"/>
    <property type="match status" value="1"/>
</dbReference>
<dbReference type="PANTHER" id="PTHR19143">
    <property type="entry name" value="FIBRINOGEN/TENASCIN/ANGIOPOEITIN"/>
    <property type="match status" value="1"/>
</dbReference>
<dbReference type="CDD" id="cd00087">
    <property type="entry name" value="FReD"/>
    <property type="match status" value="1"/>
</dbReference>
<dbReference type="InParanoid" id="B4JWJ4"/>
<feature type="domain" description="Fibrinogen C-terminal" evidence="1">
    <location>
        <begin position="280"/>
        <end position="484"/>
    </location>
</feature>
<dbReference type="InterPro" id="IPR050373">
    <property type="entry name" value="Fibrinogen_C-term_domain"/>
</dbReference>
<dbReference type="AlphaFoldDB" id="B4JWJ4"/>
<dbReference type="InterPro" id="IPR014716">
    <property type="entry name" value="Fibrinogen_a/b/g_C_1"/>
</dbReference>
<dbReference type="InterPro" id="IPR002181">
    <property type="entry name" value="Fibrinogen_a/b/g_C_dom"/>
</dbReference>